<protein>
    <submittedName>
        <fullName evidence="2">Uncharacterized protein</fullName>
    </submittedName>
</protein>
<reference evidence="2 3" key="1">
    <citation type="submission" date="2011-06" db="EMBL/GenBank/DDBJ databases">
        <title>The Genome Sequence of Collinsella tanakaei YIT 12063.</title>
        <authorList>
            <consortium name="The Broad Institute Genome Sequencing Platform"/>
            <person name="Earl A."/>
            <person name="Ward D."/>
            <person name="Feldgarden M."/>
            <person name="Gevers D."/>
            <person name="Morotomi M."/>
            <person name="Young S.K."/>
            <person name="Zeng Q."/>
            <person name="Gargeya S."/>
            <person name="Fitzgerald M."/>
            <person name="Haas B."/>
            <person name="Abouelleil A."/>
            <person name="Alvarado L."/>
            <person name="Arachchi H.M."/>
            <person name="Berlin A."/>
            <person name="Brown A."/>
            <person name="Chapman S.B."/>
            <person name="Chen Z."/>
            <person name="Dunbar C."/>
            <person name="Freedman E."/>
            <person name="Gearin G."/>
            <person name="Gellesch M."/>
            <person name="Goldberg J."/>
            <person name="Griggs A."/>
            <person name="Gujja S."/>
            <person name="Heiman D."/>
            <person name="Howarth C."/>
            <person name="Larson L."/>
            <person name="Lui A."/>
            <person name="MacDonald P.J.P."/>
            <person name="Mehta T."/>
            <person name="Montmayeur A."/>
            <person name="Murphy C."/>
            <person name="Neiman D."/>
            <person name="Pearson M."/>
            <person name="Priest M."/>
            <person name="Roberts A."/>
            <person name="Saif S."/>
            <person name="Shea T."/>
            <person name="Shenoy N."/>
            <person name="Sisk P."/>
            <person name="Stolte C."/>
            <person name="Sykes S."/>
            <person name="Wortman J."/>
            <person name="Nusbaum C."/>
            <person name="Birren B."/>
        </authorList>
    </citation>
    <scope>NUCLEOTIDE SEQUENCE [LARGE SCALE GENOMIC DNA]</scope>
    <source>
        <strain evidence="2 3">YIT 12063</strain>
    </source>
</reference>
<comment type="caution">
    <text evidence="2">The sequence shown here is derived from an EMBL/GenBank/DDBJ whole genome shotgun (WGS) entry which is preliminary data.</text>
</comment>
<name>G1WFK4_9ACTN</name>
<dbReference type="Proteomes" id="UP000004830">
    <property type="component" value="Unassembled WGS sequence"/>
</dbReference>
<keyword evidence="3" id="KW-1185">Reference proteome</keyword>
<keyword evidence="1" id="KW-0472">Membrane</keyword>
<evidence type="ECO:0000313" key="3">
    <source>
        <dbReference type="Proteomes" id="UP000004830"/>
    </source>
</evidence>
<feature type="transmembrane region" description="Helical" evidence="1">
    <location>
        <begin position="83"/>
        <end position="108"/>
    </location>
</feature>
<evidence type="ECO:0000256" key="1">
    <source>
        <dbReference type="SAM" id="Phobius"/>
    </source>
</evidence>
<accession>G1WFK4</accession>
<dbReference type="HOGENOM" id="CLU_2205557_0_0_11"/>
<dbReference type="RefSeq" id="WP_009140154.1">
    <property type="nucleotide sequence ID" value="NZ_JH126467.1"/>
</dbReference>
<feature type="transmembrane region" description="Helical" evidence="1">
    <location>
        <begin position="22"/>
        <end position="45"/>
    </location>
</feature>
<dbReference type="AlphaFoldDB" id="G1WFK4"/>
<organism evidence="2 3">
    <name type="scientific">Collinsella tanakaei YIT 12063</name>
    <dbReference type="NCBI Taxonomy" id="742742"/>
    <lineage>
        <taxon>Bacteria</taxon>
        <taxon>Bacillati</taxon>
        <taxon>Actinomycetota</taxon>
        <taxon>Coriobacteriia</taxon>
        <taxon>Coriobacteriales</taxon>
        <taxon>Coriobacteriaceae</taxon>
        <taxon>Collinsella</taxon>
    </lineage>
</organism>
<proteinExistence type="predicted"/>
<dbReference type="STRING" id="742742.HMPREF9452_00117"/>
<keyword evidence="1" id="KW-1133">Transmembrane helix</keyword>
<dbReference type="OrthoDB" id="3183794at2"/>
<sequence>MGRPNSGGLPCKTAARRGGARVYSPGGCGCALLMFPVVAAGAGIALALSGVALMAAVCLIIAVGITVYFAVTANRRREQGKTLGGWIIIPAVALYAVSIPYLLFFWWFMSH</sequence>
<dbReference type="EMBL" id="ADLS01000002">
    <property type="protein sequence ID" value="EGX70034.1"/>
    <property type="molecule type" value="Genomic_DNA"/>
</dbReference>
<keyword evidence="1" id="KW-0812">Transmembrane</keyword>
<dbReference type="GeneID" id="62757910"/>
<dbReference type="PATRIC" id="fig|742742.3.peg.115"/>
<evidence type="ECO:0000313" key="2">
    <source>
        <dbReference type="EMBL" id="EGX70034.1"/>
    </source>
</evidence>
<feature type="transmembrane region" description="Helical" evidence="1">
    <location>
        <begin position="51"/>
        <end position="71"/>
    </location>
</feature>
<gene>
    <name evidence="2" type="ORF">HMPREF9452_00117</name>
</gene>